<dbReference type="InterPro" id="IPR029069">
    <property type="entry name" value="HotDog_dom_sf"/>
</dbReference>
<keyword evidence="1" id="KW-0378">Hydrolase</keyword>
<evidence type="ECO:0000256" key="1">
    <source>
        <dbReference type="ARBA" id="ARBA00022801"/>
    </source>
</evidence>
<dbReference type="Pfam" id="PF03061">
    <property type="entry name" value="4HBT"/>
    <property type="match status" value="1"/>
</dbReference>
<evidence type="ECO:0000259" key="2">
    <source>
        <dbReference type="Pfam" id="PF03061"/>
    </source>
</evidence>
<dbReference type="Proteomes" id="UP001083770">
    <property type="component" value="Unassembled WGS sequence"/>
</dbReference>
<dbReference type="InterPro" id="IPR003736">
    <property type="entry name" value="PAAI_dom"/>
</dbReference>
<dbReference type="CDD" id="cd03443">
    <property type="entry name" value="PaaI_thioesterase"/>
    <property type="match status" value="1"/>
</dbReference>
<dbReference type="PANTHER" id="PTHR43240">
    <property type="entry name" value="1,4-DIHYDROXY-2-NAPHTHOYL-COA THIOESTERASE 1"/>
    <property type="match status" value="1"/>
</dbReference>
<organism evidence="3 4">
    <name type="scientific">Henriciella marina</name>
    <dbReference type="NCBI Taxonomy" id="453851"/>
    <lineage>
        <taxon>Bacteria</taxon>
        <taxon>Pseudomonadati</taxon>
        <taxon>Pseudomonadota</taxon>
        <taxon>Alphaproteobacteria</taxon>
        <taxon>Hyphomonadales</taxon>
        <taxon>Hyphomonadaceae</taxon>
        <taxon>Henriciella</taxon>
    </lineage>
</organism>
<gene>
    <name evidence="3" type="ORF">O4G74_01430</name>
</gene>
<name>A0ABT4LR19_9PROT</name>
<dbReference type="EMBL" id="JAPWGW010000001">
    <property type="protein sequence ID" value="MCZ4296708.1"/>
    <property type="molecule type" value="Genomic_DNA"/>
</dbReference>
<proteinExistence type="predicted"/>
<protein>
    <submittedName>
        <fullName evidence="3">PaaI family thioesterase</fullName>
    </submittedName>
</protein>
<comment type="caution">
    <text evidence="3">The sequence shown here is derived from an EMBL/GenBank/DDBJ whole genome shotgun (WGS) entry which is preliminary data.</text>
</comment>
<reference evidence="3" key="1">
    <citation type="submission" date="2022-12" db="EMBL/GenBank/DDBJ databases">
        <title>Bacterial isolates from different developmental stages of Nematostella vectensis.</title>
        <authorList>
            <person name="Fraune S."/>
        </authorList>
    </citation>
    <scope>NUCLEOTIDE SEQUENCE</scope>
    <source>
        <strain evidence="3">G21632-S1</strain>
    </source>
</reference>
<dbReference type="SUPFAM" id="SSF54637">
    <property type="entry name" value="Thioesterase/thiol ester dehydrase-isomerase"/>
    <property type="match status" value="1"/>
</dbReference>
<dbReference type="Gene3D" id="3.10.129.10">
    <property type="entry name" value="Hotdog Thioesterase"/>
    <property type="match status" value="1"/>
</dbReference>
<dbReference type="NCBIfam" id="TIGR00369">
    <property type="entry name" value="unchar_dom_1"/>
    <property type="match status" value="1"/>
</dbReference>
<keyword evidence="4" id="KW-1185">Reference proteome</keyword>
<accession>A0ABT4LR19</accession>
<evidence type="ECO:0000313" key="3">
    <source>
        <dbReference type="EMBL" id="MCZ4296708.1"/>
    </source>
</evidence>
<feature type="domain" description="Thioesterase" evidence="2">
    <location>
        <begin position="61"/>
        <end position="136"/>
    </location>
</feature>
<evidence type="ECO:0000313" key="4">
    <source>
        <dbReference type="Proteomes" id="UP001083770"/>
    </source>
</evidence>
<dbReference type="PANTHER" id="PTHR43240:SF7">
    <property type="entry name" value="BLR7284 PROTEIN"/>
    <property type="match status" value="1"/>
</dbReference>
<dbReference type="InterPro" id="IPR006683">
    <property type="entry name" value="Thioestr_dom"/>
</dbReference>
<dbReference type="RefSeq" id="WP_269400891.1">
    <property type="nucleotide sequence ID" value="NZ_JAPWGW010000001.1"/>
</dbReference>
<sequence>MSEENERQDMMLKLMQQNARRIMSTVPWAQALGFELTGIEKGRAFAKVGWREDLVGDPDTGVIYGGVLTALLDNLSGVCINTALKKPMSMATLDLRIDYMRPADKGRDILAEAECYHITRNVAFTHAWAYHESRDKVIATAAGTFALNDIGRWASGNAAMDIANKMLGGEK</sequence>